<keyword evidence="2" id="KW-1185">Reference proteome</keyword>
<dbReference type="Proteomes" id="UP000789759">
    <property type="component" value="Unassembled WGS sequence"/>
</dbReference>
<reference evidence="1" key="1">
    <citation type="submission" date="2021-06" db="EMBL/GenBank/DDBJ databases">
        <authorList>
            <person name="Kallberg Y."/>
            <person name="Tangrot J."/>
            <person name="Rosling A."/>
        </authorList>
    </citation>
    <scope>NUCLEOTIDE SEQUENCE</scope>
    <source>
        <strain evidence="1">FL966</strain>
    </source>
</reference>
<dbReference type="AlphaFoldDB" id="A0A9N8VN03"/>
<comment type="caution">
    <text evidence="1">The sequence shown here is derived from an EMBL/GenBank/DDBJ whole genome shotgun (WGS) entry which is preliminary data.</text>
</comment>
<proteinExistence type="predicted"/>
<organism evidence="1 2">
    <name type="scientific">Cetraspora pellucida</name>
    <dbReference type="NCBI Taxonomy" id="1433469"/>
    <lineage>
        <taxon>Eukaryota</taxon>
        <taxon>Fungi</taxon>
        <taxon>Fungi incertae sedis</taxon>
        <taxon>Mucoromycota</taxon>
        <taxon>Glomeromycotina</taxon>
        <taxon>Glomeromycetes</taxon>
        <taxon>Diversisporales</taxon>
        <taxon>Gigasporaceae</taxon>
        <taxon>Cetraspora</taxon>
    </lineage>
</organism>
<protein>
    <submittedName>
        <fullName evidence="1">9523_t:CDS:1</fullName>
    </submittedName>
</protein>
<accession>A0A9N8VN03</accession>
<evidence type="ECO:0000313" key="1">
    <source>
        <dbReference type="EMBL" id="CAG8458422.1"/>
    </source>
</evidence>
<sequence length="121" mass="13626">MNAVTSVAASFISAEKEYGLAIYNADRKEESEKIDKDLKDTEESFKNFDDVSIQQVGLVQSQIAKQPNDNLVKRISPKELSDIPASHKTNVSNAIKRFYKGYKTIKGQEPDVVEENDNMEI</sequence>
<dbReference type="EMBL" id="CAJVQA010000145">
    <property type="protein sequence ID" value="CAG8458422.1"/>
    <property type="molecule type" value="Genomic_DNA"/>
</dbReference>
<name>A0A9N8VN03_9GLOM</name>
<gene>
    <name evidence="1" type="ORF">CPELLU_LOCUS504</name>
</gene>
<evidence type="ECO:0000313" key="2">
    <source>
        <dbReference type="Proteomes" id="UP000789759"/>
    </source>
</evidence>